<dbReference type="EMBL" id="JACHJW010000001">
    <property type="protein sequence ID" value="MBB4957922.1"/>
    <property type="molecule type" value="Genomic_DNA"/>
</dbReference>
<name>A0A7W7SN92_9ACTN</name>
<dbReference type="Proteomes" id="UP000578819">
    <property type="component" value="Unassembled WGS sequence"/>
</dbReference>
<reference evidence="2 3" key="1">
    <citation type="submission" date="2020-08" db="EMBL/GenBank/DDBJ databases">
        <title>Sequencing the genomes of 1000 actinobacteria strains.</title>
        <authorList>
            <person name="Klenk H.-P."/>
        </authorList>
    </citation>
    <scope>NUCLEOTIDE SEQUENCE [LARGE SCALE GENOMIC DNA]</scope>
    <source>
        <strain evidence="2 3">DSM 45886</strain>
    </source>
</reference>
<dbReference type="Pfam" id="PF09369">
    <property type="entry name" value="MZB"/>
    <property type="match status" value="1"/>
</dbReference>
<dbReference type="AlphaFoldDB" id="A0A7W7SN92"/>
<evidence type="ECO:0000313" key="2">
    <source>
        <dbReference type="EMBL" id="MBB4957922.1"/>
    </source>
</evidence>
<dbReference type="InterPro" id="IPR018973">
    <property type="entry name" value="MZB"/>
</dbReference>
<evidence type="ECO:0000259" key="1">
    <source>
        <dbReference type="Pfam" id="PF09369"/>
    </source>
</evidence>
<comment type="caution">
    <text evidence="2">The sequence shown here is derived from an EMBL/GenBank/DDBJ whole genome shotgun (WGS) entry which is preliminary data.</text>
</comment>
<keyword evidence="3" id="KW-1185">Reference proteome</keyword>
<evidence type="ECO:0000313" key="3">
    <source>
        <dbReference type="Proteomes" id="UP000578819"/>
    </source>
</evidence>
<sequence length="612" mass="67492">MTDPQRNLRVGALRPNQLLHTYGVGSVADLPSLSVMTLGLDHWDLARSTVTTEDRLLALMRAKLGSQVQALRLPPHLPETSDPFAEWARIGVPVALFPTWLRCSDTRCNRLAPTDTGIFELLSSHLPDKVRYVHGCRGNGGRRPTAVPARFVLACGNGHLDDFPWSYFVHRGNDPGVGHTLKLSERGSTGEAVNVFVSCDADGCGAIRPMSDAIGVQAEQHLPACRGRHPHLGTYETCDAATRTLALGATNSWFAMQLPVISLPRAEHPVDHVVADHWQTLQLLAGLDAPIAKMILPTQTCWPEVEPYGVDRVWEAIQHCAQAGPAEDDQDTDDVLTPEWRAFTTNTTTELPDFTTRPVPVSAQHEDWLRNVVLVPRLRKVAALYGFTRIDAPEWDVLDTPDRRRAPLSIEDPTWLPCAEMRGEGIFLRFDEARVVEWEHQPEVKQREQLLIRAHDRWRAQRQLPPGGWPGLRYVLLHTFSHVLIRELALECGYSAAGIGERIYAWPGETPAAGVLLYTAAPDSEGTLGGLVSLGRADRLGPLVERALETARLCSSDPLCAEHDPTVHGRLSAAACHACLFAAETSCHRGNHYLDRALLVDTLTGSGYGFFP</sequence>
<dbReference type="RefSeq" id="WP_184534093.1">
    <property type="nucleotide sequence ID" value="NZ_JACHJW010000001.1"/>
</dbReference>
<organism evidence="2 3">
    <name type="scientific">Micromonospora polyrhachis</name>
    <dbReference type="NCBI Taxonomy" id="1282883"/>
    <lineage>
        <taxon>Bacteria</taxon>
        <taxon>Bacillati</taxon>
        <taxon>Actinomycetota</taxon>
        <taxon>Actinomycetes</taxon>
        <taxon>Micromonosporales</taxon>
        <taxon>Micromonosporaceae</taxon>
        <taxon>Micromonospora</taxon>
    </lineage>
</organism>
<accession>A0A7W7SN92</accession>
<proteinExistence type="predicted"/>
<protein>
    <recommendedName>
        <fullName evidence="1">MrfA-like Zn-binding domain-containing protein</fullName>
    </recommendedName>
</protein>
<dbReference type="InterPro" id="IPR047721">
    <property type="entry name" value="DrmB"/>
</dbReference>
<feature type="domain" description="MrfA-like Zn-binding" evidence="1">
    <location>
        <begin position="480"/>
        <end position="580"/>
    </location>
</feature>
<gene>
    <name evidence="2" type="ORF">FHR38_001655</name>
</gene>
<dbReference type="NCBIfam" id="NF038324">
    <property type="entry name" value="DrmB_fam"/>
    <property type="match status" value="1"/>
</dbReference>